<comment type="function">
    <text evidence="12">Beta-glucosidases are one of a number of cellulolytic enzymes involved in the degradation of cellulosic biomass. Catalyzes the last step releasing glucose from the inhibitory cellobiose.</text>
</comment>
<dbReference type="InterPro" id="IPR017853">
    <property type="entry name" value="GH"/>
</dbReference>
<dbReference type="GO" id="GO:0005576">
    <property type="term" value="C:extracellular region"/>
    <property type="evidence" value="ECO:0007669"/>
    <property type="project" value="UniProtKB-SubCell"/>
</dbReference>
<dbReference type="Gene3D" id="3.40.50.1700">
    <property type="entry name" value="Glycoside hydrolase family 3 C-terminal domain"/>
    <property type="match status" value="1"/>
</dbReference>
<dbReference type="InterPro" id="IPR050288">
    <property type="entry name" value="Cellulose_deg_GH3"/>
</dbReference>
<feature type="chain" id="PRO_5001726384" description="Probable beta-glucosidase G" evidence="17">
    <location>
        <begin position="24"/>
        <end position="707"/>
    </location>
</feature>
<dbReference type="PANTHER" id="PTHR42715:SF12">
    <property type="entry name" value="BETA-GLUCOSIDASE G-RELATED"/>
    <property type="match status" value="1"/>
</dbReference>
<keyword evidence="8" id="KW-0378">Hydrolase</keyword>
<feature type="signal peptide" evidence="17">
    <location>
        <begin position="1"/>
        <end position="23"/>
    </location>
</feature>
<dbReference type="Pfam" id="PF00933">
    <property type="entry name" value="Glyco_hydro_3"/>
    <property type="match status" value="1"/>
</dbReference>
<evidence type="ECO:0000256" key="11">
    <source>
        <dbReference type="ARBA" id="ARBA00023326"/>
    </source>
</evidence>
<organism evidence="19">
    <name type="scientific">Lichtheimia ramosa</name>
    <dbReference type="NCBI Taxonomy" id="688394"/>
    <lineage>
        <taxon>Eukaryota</taxon>
        <taxon>Fungi</taxon>
        <taxon>Fungi incertae sedis</taxon>
        <taxon>Mucoromycota</taxon>
        <taxon>Mucoromycotina</taxon>
        <taxon>Mucoromycetes</taxon>
        <taxon>Mucorales</taxon>
        <taxon>Lichtheimiaceae</taxon>
        <taxon>Lichtheimia</taxon>
    </lineage>
</organism>
<dbReference type="InterPro" id="IPR026891">
    <property type="entry name" value="Fn3-like"/>
</dbReference>
<dbReference type="AlphaFoldDB" id="A0A077WJQ7"/>
<dbReference type="InterPro" id="IPR001764">
    <property type="entry name" value="Glyco_hydro_3_N"/>
</dbReference>
<evidence type="ECO:0000256" key="1">
    <source>
        <dbReference type="ARBA" id="ARBA00000448"/>
    </source>
</evidence>
<dbReference type="Gene3D" id="2.60.40.10">
    <property type="entry name" value="Immunoglobulins"/>
    <property type="match status" value="1"/>
</dbReference>
<evidence type="ECO:0000256" key="17">
    <source>
        <dbReference type="SAM" id="SignalP"/>
    </source>
</evidence>
<dbReference type="PANTHER" id="PTHR42715">
    <property type="entry name" value="BETA-GLUCOSIDASE"/>
    <property type="match status" value="1"/>
</dbReference>
<dbReference type="OrthoDB" id="416222at2759"/>
<evidence type="ECO:0000256" key="7">
    <source>
        <dbReference type="ARBA" id="ARBA00022729"/>
    </source>
</evidence>
<keyword evidence="7 17" id="KW-0732">Signal</keyword>
<dbReference type="InterPro" id="IPR013783">
    <property type="entry name" value="Ig-like_fold"/>
</dbReference>
<sequence>MVCLKQVALTISCAAIITVQAAASSKQISWDDAYAKAKSVVDQMSIEQMVNLTTGANWGSTCVGNTRPIDDDLFPVICLQDGPIGPRLANNVTAGLSAITIAQTFDKAAFNERGVYMGKEFYGKGINVALGPCVDPMRSPWAGRLWEAFGEDPYLAGVAASETVIGIQSQHVAATLKHYIGNNQETNRTTSSSTIDDRSLHEVWLYPYARGIEAGSAMVMCSYNMLNGTYACENEYTLTTVLRDELGFQGATVSDWGGTHSTIDSANAGLDLSMPGEDGFAKNLTQAVKDGKVKKERVAEMAQRVAATYFKLRQDASDFPDVAINSTDPDSAPVVPVQDDHAKIVRESGAAAVVLLRNEDKILPLDDSIQKIAIVGSDGGPNPGDINNCTDSICDQGTLAMGYGSGVVTFPYLISPKEGIESLAGDNVEITYTYDDYDLDKATEISKDADVALVFSNADAGEGVDRANLSLWHNGDNLIKAVADANENTIVVIHAAGPVLMPWLDHPNIKAILWPGLPGQESGNSLADVLFGKVNPSGRLAYTVAKDEEDYSAHISKEFEVEYGENLLVGYKWFQAKDIKPLFEFGFGLSYTTFNYSDVKVKVDDKKAPKVEATLQIENTGNVDGAEIPQAYISFPESASEPPKLLRGFDKVYIKAGEREDISFEFGKTELSIWDVSQRNWIVPSGEYTIHVGASSYDIRSSATFTL</sequence>
<dbReference type="Gene3D" id="3.20.20.300">
    <property type="entry name" value="Glycoside hydrolase, family 3, N-terminal domain"/>
    <property type="match status" value="1"/>
</dbReference>
<dbReference type="SUPFAM" id="SSF51445">
    <property type="entry name" value="(Trans)glycosidases"/>
    <property type="match status" value="1"/>
</dbReference>
<comment type="pathway">
    <text evidence="3">Glycan metabolism; cellulose degradation.</text>
</comment>
<dbReference type="GO" id="GO:0008422">
    <property type="term" value="F:beta-glucosidase activity"/>
    <property type="evidence" value="ECO:0007669"/>
    <property type="project" value="UniProtKB-EC"/>
</dbReference>
<dbReference type="SMART" id="SM01217">
    <property type="entry name" value="Fn3_like"/>
    <property type="match status" value="1"/>
</dbReference>
<evidence type="ECO:0000256" key="9">
    <source>
        <dbReference type="ARBA" id="ARBA00023277"/>
    </source>
</evidence>
<evidence type="ECO:0000256" key="12">
    <source>
        <dbReference type="ARBA" id="ARBA00024983"/>
    </source>
</evidence>
<evidence type="ECO:0000256" key="3">
    <source>
        <dbReference type="ARBA" id="ARBA00004987"/>
    </source>
</evidence>
<protein>
    <recommendedName>
        <fullName evidence="13">Probable beta-glucosidase G</fullName>
        <ecNumber evidence="5">3.2.1.21</ecNumber>
    </recommendedName>
    <alternativeName>
        <fullName evidence="14">Beta-D-glucoside glucohydrolase G</fullName>
    </alternativeName>
    <alternativeName>
        <fullName evidence="15">Cellobiase G</fullName>
    </alternativeName>
    <alternativeName>
        <fullName evidence="16">Gentiobiase G</fullName>
    </alternativeName>
</protein>
<keyword evidence="10" id="KW-0326">Glycosidase</keyword>
<dbReference type="Pfam" id="PF14310">
    <property type="entry name" value="Fn3-like"/>
    <property type="match status" value="1"/>
</dbReference>
<evidence type="ECO:0000313" key="19">
    <source>
        <dbReference type="EMBL" id="CDS07595.1"/>
    </source>
</evidence>
<dbReference type="FunFam" id="3.20.20.300:FF:000002">
    <property type="entry name" value="Probable beta-glucosidase"/>
    <property type="match status" value="1"/>
</dbReference>
<name>A0A077WJQ7_9FUNG</name>
<dbReference type="Pfam" id="PF01915">
    <property type="entry name" value="Glyco_hydro_3_C"/>
    <property type="match status" value="1"/>
</dbReference>
<evidence type="ECO:0000256" key="8">
    <source>
        <dbReference type="ARBA" id="ARBA00022801"/>
    </source>
</evidence>
<keyword evidence="6" id="KW-0964">Secreted</keyword>
<keyword evidence="11" id="KW-0624">Polysaccharide degradation</keyword>
<dbReference type="EC" id="3.2.1.21" evidence="5"/>
<evidence type="ECO:0000259" key="18">
    <source>
        <dbReference type="SMART" id="SM01217"/>
    </source>
</evidence>
<comment type="subcellular location">
    <subcellularLocation>
        <location evidence="2">Secreted</location>
    </subcellularLocation>
</comment>
<evidence type="ECO:0000256" key="2">
    <source>
        <dbReference type="ARBA" id="ARBA00004613"/>
    </source>
</evidence>
<evidence type="ECO:0000256" key="10">
    <source>
        <dbReference type="ARBA" id="ARBA00023295"/>
    </source>
</evidence>
<dbReference type="FunFam" id="3.40.50.1700:FF:000003">
    <property type="entry name" value="Probable beta-glucosidase"/>
    <property type="match status" value="1"/>
</dbReference>
<dbReference type="GO" id="GO:0009251">
    <property type="term" value="P:glucan catabolic process"/>
    <property type="evidence" value="ECO:0007669"/>
    <property type="project" value="TreeGrafter"/>
</dbReference>
<evidence type="ECO:0000256" key="15">
    <source>
        <dbReference type="ARBA" id="ARBA00041601"/>
    </source>
</evidence>
<dbReference type="InterPro" id="IPR036962">
    <property type="entry name" value="Glyco_hydro_3_N_sf"/>
</dbReference>
<evidence type="ECO:0000256" key="14">
    <source>
        <dbReference type="ARBA" id="ARBA00041276"/>
    </source>
</evidence>
<proteinExistence type="inferred from homology"/>
<dbReference type="SUPFAM" id="SSF52279">
    <property type="entry name" value="Beta-D-glucan exohydrolase, C-terminal domain"/>
    <property type="match status" value="1"/>
</dbReference>
<evidence type="ECO:0000256" key="4">
    <source>
        <dbReference type="ARBA" id="ARBA00005336"/>
    </source>
</evidence>
<keyword evidence="9" id="KW-0119">Carbohydrate metabolism</keyword>
<dbReference type="EMBL" id="LK023324">
    <property type="protein sequence ID" value="CDS07595.1"/>
    <property type="molecule type" value="Genomic_DNA"/>
</dbReference>
<evidence type="ECO:0000256" key="6">
    <source>
        <dbReference type="ARBA" id="ARBA00022525"/>
    </source>
</evidence>
<gene>
    <name evidence="19" type="ORF">LRAMOSA01544</name>
</gene>
<accession>A0A077WJQ7</accession>
<comment type="similarity">
    <text evidence="4">Belongs to the glycosyl hydrolase 3 family.</text>
</comment>
<evidence type="ECO:0000256" key="13">
    <source>
        <dbReference type="ARBA" id="ARBA00039579"/>
    </source>
</evidence>
<evidence type="ECO:0000256" key="5">
    <source>
        <dbReference type="ARBA" id="ARBA00012744"/>
    </source>
</evidence>
<dbReference type="InterPro" id="IPR002772">
    <property type="entry name" value="Glyco_hydro_3_C"/>
</dbReference>
<evidence type="ECO:0000256" key="16">
    <source>
        <dbReference type="ARBA" id="ARBA00041808"/>
    </source>
</evidence>
<comment type="catalytic activity">
    <reaction evidence="1">
        <text>Hydrolysis of terminal, non-reducing beta-D-glucosyl residues with release of beta-D-glucose.</text>
        <dbReference type="EC" id="3.2.1.21"/>
    </reaction>
</comment>
<feature type="domain" description="Fibronectin type III-like" evidence="18">
    <location>
        <begin position="627"/>
        <end position="696"/>
    </location>
</feature>
<dbReference type="InterPro" id="IPR036881">
    <property type="entry name" value="Glyco_hydro_3_C_sf"/>
</dbReference>
<reference evidence="19" key="1">
    <citation type="journal article" date="2014" name="Genome Announc.">
        <title>De novo whole-genome sequence and genome annotation of Lichtheimia ramosa.</title>
        <authorList>
            <person name="Linde J."/>
            <person name="Schwartze V."/>
            <person name="Binder U."/>
            <person name="Lass-Florl C."/>
            <person name="Voigt K."/>
            <person name="Horn F."/>
        </authorList>
    </citation>
    <scope>NUCLEOTIDE SEQUENCE</scope>
    <source>
        <strain evidence="19">JMRC FSU:6197</strain>
    </source>
</reference>
<dbReference type="PRINTS" id="PR00133">
    <property type="entry name" value="GLHYDRLASE3"/>
</dbReference>